<accession>A0ACC2TS66</accession>
<gene>
    <name evidence="1" type="ORF">DSO57_1015227</name>
</gene>
<comment type="caution">
    <text evidence="1">The sequence shown here is derived from an EMBL/GenBank/DDBJ whole genome shotgun (WGS) entry which is preliminary data.</text>
</comment>
<evidence type="ECO:0000313" key="1">
    <source>
        <dbReference type="EMBL" id="KAJ9077605.1"/>
    </source>
</evidence>
<organism evidence="1 2">
    <name type="scientific">Entomophthora muscae</name>
    <dbReference type="NCBI Taxonomy" id="34485"/>
    <lineage>
        <taxon>Eukaryota</taxon>
        <taxon>Fungi</taxon>
        <taxon>Fungi incertae sedis</taxon>
        <taxon>Zoopagomycota</taxon>
        <taxon>Entomophthoromycotina</taxon>
        <taxon>Entomophthoromycetes</taxon>
        <taxon>Entomophthorales</taxon>
        <taxon>Entomophthoraceae</taxon>
        <taxon>Entomophthora</taxon>
    </lineage>
</organism>
<dbReference type="EMBL" id="QTSX02002189">
    <property type="protein sequence ID" value="KAJ9077605.1"/>
    <property type="molecule type" value="Genomic_DNA"/>
</dbReference>
<protein>
    <submittedName>
        <fullName evidence="1">Uncharacterized protein</fullName>
    </submittedName>
</protein>
<reference evidence="1" key="1">
    <citation type="submission" date="2022-04" db="EMBL/GenBank/DDBJ databases">
        <title>Genome of the entomopathogenic fungus Entomophthora muscae.</title>
        <authorList>
            <person name="Elya C."/>
            <person name="Lovett B.R."/>
            <person name="Lee E."/>
            <person name="Macias A.M."/>
            <person name="Hajek A.E."/>
            <person name="De Bivort B.L."/>
            <person name="Kasson M.T."/>
            <person name="De Fine Licht H.H."/>
            <person name="Stajich J.E."/>
        </authorList>
    </citation>
    <scope>NUCLEOTIDE SEQUENCE</scope>
    <source>
        <strain evidence="1">Berkeley</strain>
    </source>
</reference>
<evidence type="ECO:0000313" key="2">
    <source>
        <dbReference type="Proteomes" id="UP001165960"/>
    </source>
</evidence>
<sequence>MQSLLEAKVVILGSQGVGKSSLVLRYIQKTFSPNSPSTIGAAFSTTKNSYRHALVYSVIDGCKVRLQIWDTAGQERFRSMAPMYYRGASAAILVYDISSEESFTDMHRWLEELKKNMSQDLVIHIVGCKSDLAPANRKVEYSRAQSYVKDDLKENYLVHEVSAKEDYGVDELFLKLARQLVERRDRLEKNRKTKTSVNFDEDGSAQPQVSSSSCCA</sequence>
<proteinExistence type="predicted"/>
<name>A0ACC2TS66_9FUNG</name>
<dbReference type="Proteomes" id="UP001165960">
    <property type="component" value="Unassembled WGS sequence"/>
</dbReference>
<keyword evidence="2" id="KW-1185">Reference proteome</keyword>